<dbReference type="InterPro" id="IPR003676">
    <property type="entry name" value="SAUR_fam"/>
</dbReference>
<protein>
    <submittedName>
        <fullName evidence="2">Uncharacterized protein</fullName>
    </submittedName>
</protein>
<accession>A0AAN9IB58</accession>
<keyword evidence="3" id="KW-1185">Reference proteome</keyword>
<dbReference type="PANTHER" id="PTHR31929">
    <property type="entry name" value="SAUR-LIKE AUXIN-RESPONSIVE PROTEIN FAMILY-RELATED"/>
    <property type="match status" value="1"/>
</dbReference>
<gene>
    <name evidence="2" type="ORF">RIF29_15411</name>
</gene>
<dbReference type="GO" id="GO:0009733">
    <property type="term" value="P:response to auxin"/>
    <property type="evidence" value="ECO:0007669"/>
    <property type="project" value="InterPro"/>
</dbReference>
<organism evidence="2 3">
    <name type="scientific">Crotalaria pallida</name>
    <name type="common">Smooth rattlebox</name>
    <name type="synonym">Crotalaria striata</name>
    <dbReference type="NCBI Taxonomy" id="3830"/>
    <lineage>
        <taxon>Eukaryota</taxon>
        <taxon>Viridiplantae</taxon>
        <taxon>Streptophyta</taxon>
        <taxon>Embryophyta</taxon>
        <taxon>Tracheophyta</taxon>
        <taxon>Spermatophyta</taxon>
        <taxon>Magnoliopsida</taxon>
        <taxon>eudicotyledons</taxon>
        <taxon>Gunneridae</taxon>
        <taxon>Pentapetalae</taxon>
        <taxon>rosids</taxon>
        <taxon>fabids</taxon>
        <taxon>Fabales</taxon>
        <taxon>Fabaceae</taxon>
        <taxon>Papilionoideae</taxon>
        <taxon>50 kb inversion clade</taxon>
        <taxon>genistoids sensu lato</taxon>
        <taxon>core genistoids</taxon>
        <taxon>Crotalarieae</taxon>
        <taxon>Crotalaria</taxon>
    </lineage>
</organism>
<reference evidence="2 3" key="1">
    <citation type="submission" date="2024-01" db="EMBL/GenBank/DDBJ databases">
        <title>The genomes of 5 underutilized Papilionoideae crops provide insights into root nodulation and disease resistanc.</title>
        <authorList>
            <person name="Yuan L."/>
        </authorList>
    </citation>
    <scope>NUCLEOTIDE SEQUENCE [LARGE SCALE GENOMIC DNA]</scope>
    <source>
        <strain evidence="2">ZHUSHIDOU_FW_LH</strain>
        <tissue evidence="2">Leaf</tissue>
    </source>
</reference>
<evidence type="ECO:0000256" key="1">
    <source>
        <dbReference type="ARBA" id="ARBA00006974"/>
    </source>
</evidence>
<dbReference type="EMBL" id="JAYWIO010000003">
    <property type="protein sequence ID" value="KAK7274328.1"/>
    <property type="molecule type" value="Genomic_DNA"/>
</dbReference>
<evidence type="ECO:0000313" key="2">
    <source>
        <dbReference type="EMBL" id="KAK7274328.1"/>
    </source>
</evidence>
<name>A0AAN9IB58_CROPI</name>
<dbReference type="AlphaFoldDB" id="A0AAN9IB58"/>
<dbReference type="Pfam" id="PF02519">
    <property type="entry name" value="Auxin_inducible"/>
    <property type="match status" value="1"/>
</dbReference>
<proteinExistence type="inferred from homology"/>
<sequence length="134" mass="15763">MYMWDVLCNIKLYEIYKRFYCAYGSLLTCNLRWMRKPGVKQNRIWPSYPVWDQHKSFTHPEAIQHSKTSISLTSLFSTNTTMGFRLPSIRRASFTANKASSQFLDVPKGYVAVYVGERMKRFLIPISYLNQPSF</sequence>
<comment type="similarity">
    <text evidence="1">Belongs to the ARG7 family.</text>
</comment>
<comment type="caution">
    <text evidence="2">The sequence shown here is derived from an EMBL/GenBank/DDBJ whole genome shotgun (WGS) entry which is preliminary data.</text>
</comment>
<evidence type="ECO:0000313" key="3">
    <source>
        <dbReference type="Proteomes" id="UP001372338"/>
    </source>
</evidence>
<dbReference type="Proteomes" id="UP001372338">
    <property type="component" value="Unassembled WGS sequence"/>
</dbReference>